<organism evidence="4 5">
    <name type="scientific">Aphis craccivora</name>
    <name type="common">Cowpea aphid</name>
    <dbReference type="NCBI Taxonomy" id="307492"/>
    <lineage>
        <taxon>Eukaryota</taxon>
        <taxon>Metazoa</taxon>
        <taxon>Ecdysozoa</taxon>
        <taxon>Arthropoda</taxon>
        <taxon>Hexapoda</taxon>
        <taxon>Insecta</taxon>
        <taxon>Pterygota</taxon>
        <taxon>Neoptera</taxon>
        <taxon>Paraneoptera</taxon>
        <taxon>Hemiptera</taxon>
        <taxon>Sternorrhyncha</taxon>
        <taxon>Aphidomorpha</taxon>
        <taxon>Aphidoidea</taxon>
        <taxon>Aphididae</taxon>
        <taxon>Aphidini</taxon>
        <taxon>Aphis</taxon>
        <taxon>Aphis</taxon>
    </lineage>
</organism>
<dbReference type="AlphaFoldDB" id="A0A6G0Y9E8"/>
<sequence length="549" mass="62614">MEDKKALLMSDSRDTKSGSQSPELNPQIQNSDTTDQLQPNPAPRTSLPVRFSNLEVFGSERPILDITSDEQFFNTLINNEQILIDVQETLRGVDQSLLSIHNSIEENLLNQTILSPSLNFNDQIMNSDIQETAQTTVVTGDNQQNLAKIQINQFALACAYDHVQARLLQGIQFRLTGKARQTVKFKEIKNWAKLKDVLKSALELQRITTYLFSELYSSRQKVGEDITTYTNMIEQLQTLIIEQETNGCKWEVAQALGKSIRKQTIQVFVEGLGPLKYYQGQKSSAREEERVRNSQEATKKLYGPPHQLTKKPTCFHCGKVGHVAKDCRSKPTVENPKPSSTTALIRSIECFYCKKPGHLLKDCRKRNYVNSKKKGNWQENQQQPTISGGRPTISKKSKLLLESGNELNLIKISSLADQTIVYEDVIYHLKGIIDQIVHNLGQTQLELYIGNKIVAAKFIPHSQYQMMSDIPLALCVSEDLTMNKGIALEFRRKFGNLAELQKKNRKVTDILMSQAKHWKLLYIIINKLFYHKLTYETNFYSLQNLKRTA</sequence>
<evidence type="ECO:0000256" key="2">
    <source>
        <dbReference type="SAM" id="MobiDB-lite"/>
    </source>
</evidence>
<dbReference type="Pfam" id="PF00098">
    <property type="entry name" value="zf-CCHC"/>
    <property type="match status" value="2"/>
</dbReference>
<feature type="domain" description="CCHC-type" evidence="3">
    <location>
        <begin position="350"/>
        <end position="365"/>
    </location>
</feature>
<keyword evidence="1" id="KW-0862">Zinc</keyword>
<dbReference type="GO" id="GO:0008270">
    <property type="term" value="F:zinc ion binding"/>
    <property type="evidence" value="ECO:0007669"/>
    <property type="project" value="UniProtKB-KW"/>
</dbReference>
<accession>A0A6G0Y9E8</accession>
<feature type="compositionally biased region" description="Basic and acidic residues" evidence="2">
    <location>
        <begin position="1"/>
        <end position="16"/>
    </location>
</feature>
<dbReference type="InterPro" id="IPR036875">
    <property type="entry name" value="Znf_CCHC_sf"/>
</dbReference>
<evidence type="ECO:0000256" key="1">
    <source>
        <dbReference type="PROSITE-ProRule" id="PRU00047"/>
    </source>
</evidence>
<dbReference type="GO" id="GO:0003676">
    <property type="term" value="F:nucleic acid binding"/>
    <property type="evidence" value="ECO:0007669"/>
    <property type="project" value="InterPro"/>
</dbReference>
<feature type="compositionally biased region" description="Basic and acidic residues" evidence="2">
    <location>
        <begin position="284"/>
        <end position="299"/>
    </location>
</feature>
<dbReference type="InterPro" id="IPR043472">
    <property type="entry name" value="Macro_dom-like"/>
</dbReference>
<proteinExistence type="predicted"/>
<feature type="region of interest" description="Disordered" evidence="2">
    <location>
        <begin position="281"/>
        <end position="305"/>
    </location>
</feature>
<dbReference type="PANTHER" id="PTHR46888:SF1">
    <property type="entry name" value="RIBONUCLEASE H"/>
    <property type="match status" value="1"/>
</dbReference>
<evidence type="ECO:0000259" key="3">
    <source>
        <dbReference type="PROSITE" id="PS50158"/>
    </source>
</evidence>
<dbReference type="PANTHER" id="PTHR46888">
    <property type="entry name" value="ZINC KNUCKLE DOMAINCONTAINING PROTEIN-RELATED"/>
    <property type="match status" value="1"/>
</dbReference>
<feature type="domain" description="CCHC-type" evidence="3">
    <location>
        <begin position="314"/>
        <end position="329"/>
    </location>
</feature>
<dbReference type="Proteomes" id="UP000478052">
    <property type="component" value="Unassembled WGS sequence"/>
</dbReference>
<dbReference type="EMBL" id="VUJU01005271">
    <property type="protein sequence ID" value="KAF0751747.1"/>
    <property type="molecule type" value="Genomic_DNA"/>
</dbReference>
<keyword evidence="1" id="KW-0863">Zinc-finger</keyword>
<gene>
    <name evidence="4" type="ORF">FWK35_00022569</name>
</gene>
<reference evidence="4 5" key="1">
    <citation type="submission" date="2019-08" db="EMBL/GenBank/DDBJ databases">
        <title>Whole genome of Aphis craccivora.</title>
        <authorList>
            <person name="Voronova N.V."/>
            <person name="Shulinski R.S."/>
            <person name="Bandarenka Y.V."/>
            <person name="Zhorov D.G."/>
            <person name="Warner D."/>
        </authorList>
    </citation>
    <scope>NUCLEOTIDE SEQUENCE [LARGE SCALE GENOMIC DNA]</scope>
    <source>
        <strain evidence="4">180601</strain>
        <tissue evidence="4">Whole Body</tissue>
    </source>
</reference>
<dbReference type="PROSITE" id="PS50158">
    <property type="entry name" value="ZF_CCHC"/>
    <property type="match status" value="2"/>
</dbReference>
<keyword evidence="5" id="KW-1185">Reference proteome</keyword>
<evidence type="ECO:0000313" key="5">
    <source>
        <dbReference type="Proteomes" id="UP000478052"/>
    </source>
</evidence>
<dbReference type="Gene3D" id="3.40.220.10">
    <property type="entry name" value="Leucine Aminopeptidase, subunit E, domain 1"/>
    <property type="match status" value="1"/>
</dbReference>
<dbReference type="Gene3D" id="4.10.60.10">
    <property type="entry name" value="Zinc finger, CCHC-type"/>
    <property type="match status" value="2"/>
</dbReference>
<dbReference type="InterPro" id="IPR001878">
    <property type="entry name" value="Znf_CCHC"/>
</dbReference>
<dbReference type="OrthoDB" id="8193998at2759"/>
<feature type="region of interest" description="Disordered" evidence="2">
    <location>
        <begin position="1"/>
        <end position="47"/>
    </location>
</feature>
<feature type="compositionally biased region" description="Polar residues" evidence="2">
    <location>
        <begin position="17"/>
        <end position="39"/>
    </location>
</feature>
<comment type="caution">
    <text evidence="4">The sequence shown here is derived from an EMBL/GenBank/DDBJ whole genome shotgun (WGS) entry which is preliminary data.</text>
</comment>
<dbReference type="SUPFAM" id="SSF57756">
    <property type="entry name" value="Retrovirus zinc finger-like domains"/>
    <property type="match status" value="1"/>
</dbReference>
<evidence type="ECO:0000313" key="4">
    <source>
        <dbReference type="EMBL" id="KAF0751747.1"/>
    </source>
</evidence>
<protein>
    <recommendedName>
        <fullName evidence="3">CCHC-type domain-containing protein</fullName>
    </recommendedName>
</protein>
<name>A0A6G0Y9E8_APHCR</name>
<keyword evidence="1" id="KW-0479">Metal-binding</keyword>
<dbReference type="SMART" id="SM00343">
    <property type="entry name" value="ZnF_C2HC"/>
    <property type="match status" value="2"/>
</dbReference>